<comment type="caution">
    <text evidence="2">The sequence shown here is derived from an EMBL/GenBank/DDBJ whole genome shotgun (WGS) entry which is preliminary data.</text>
</comment>
<keyword evidence="1" id="KW-1133">Transmembrane helix</keyword>
<organism evidence="2 3">
    <name type="scientific">Phialemonium thermophilum</name>
    <dbReference type="NCBI Taxonomy" id="223376"/>
    <lineage>
        <taxon>Eukaryota</taxon>
        <taxon>Fungi</taxon>
        <taxon>Dikarya</taxon>
        <taxon>Ascomycota</taxon>
        <taxon>Pezizomycotina</taxon>
        <taxon>Sordariomycetes</taxon>
        <taxon>Sordariomycetidae</taxon>
        <taxon>Cephalothecales</taxon>
        <taxon>Cephalothecaceae</taxon>
        <taxon>Phialemonium</taxon>
    </lineage>
</organism>
<dbReference type="Proteomes" id="UP001586593">
    <property type="component" value="Unassembled WGS sequence"/>
</dbReference>
<proteinExistence type="predicted"/>
<protein>
    <submittedName>
        <fullName evidence="2">Uncharacterized protein</fullName>
    </submittedName>
</protein>
<gene>
    <name evidence="2" type="ORF">VTK73DRAFT_9177</name>
</gene>
<reference evidence="2 3" key="1">
    <citation type="journal article" date="2024" name="Commun. Biol.">
        <title>Comparative genomic analysis of thermophilic fungi reveals convergent evolutionary adaptations and gene losses.</title>
        <authorList>
            <person name="Steindorff A.S."/>
            <person name="Aguilar-Pontes M.V."/>
            <person name="Robinson A.J."/>
            <person name="Andreopoulos B."/>
            <person name="LaButti K."/>
            <person name="Kuo A."/>
            <person name="Mondo S."/>
            <person name="Riley R."/>
            <person name="Otillar R."/>
            <person name="Haridas S."/>
            <person name="Lipzen A."/>
            <person name="Grimwood J."/>
            <person name="Schmutz J."/>
            <person name="Clum A."/>
            <person name="Reid I.D."/>
            <person name="Moisan M.C."/>
            <person name="Butler G."/>
            <person name="Nguyen T.T.M."/>
            <person name="Dewar K."/>
            <person name="Conant G."/>
            <person name="Drula E."/>
            <person name="Henrissat B."/>
            <person name="Hansel C."/>
            <person name="Singer S."/>
            <person name="Hutchinson M.I."/>
            <person name="de Vries R.P."/>
            <person name="Natvig D.O."/>
            <person name="Powell A.J."/>
            <person name="Tsang A."/>
            <person name="Grigoriev I.V."/>
        </authorList>
    </citation>
    <scope>NUCLEOTIDE SEQUENCE [LARGE SCALE GENOMIC DNA]</scope>
    <source>
        <strain evidence="2 3">ATCC 24622</strain>
    </source>
</reference>
<accession>A0ABR3W407</accession>
<evidence type="ECO:0000256" key="1">
    <source>
        <dbReference type="SAM" id="Phobius"/>
    </source>
</evidence>
<feature type="transmembrane region" description="Helical" evidence="1">
    <location>
        <begin position="39"/>
        <end position="58"/>
    </location>
</feature>
<keyword evidence="1" id="KW-0812">Transmembrane</keyword>
<keyword evidence="3" id="KW-1185">Reference proteome</keyword>
<dbReference type="EMBL" id="JAZHXJ010000735">
    <property type="protein sequence ID" value="KAL1852503.1"/>
    <property type="molecule type" value="Genomic_DNA"/>
</dbReference>
<evidence type="ECO:0000313" key="3">
    <source>
        <dbReference type="Proteomes" id="UP001586593"/>
    </source>
</evidence>
<evidence type="ECO:0000313" key="2">
    <source>
        <dbReference type="EMBL" id="KAL1852503.1"/>
    </source>
</evidence>
<name>A0ABR3W407_9PEZI</name>
<sequence length="163" mass="18278">MTHDLMCYGMQMAGRVFWELVVREAWAHPQSPVCFSSPLFFFILPCGLFVCGAVYSSLFPTTWMWRWSVESSSRHRYLECVIQTLEMQVAEDVAHFVPFIATFYSSIGSLYTAQAFHVVSLAAVFMYGDGLAAVSAKITVSAIGYIASTHRGEGLEVYWPDSC</sequence>
<keyword evidence="1" id="KW-0472">Membrane</keyword>